<name>A0A8H3PGM7_9LECA</name>
<gene>
    <name evidence="1" type="ORF">IMSHALPRED_001799</name>
</gene>
<organism evidence="1 2">
    <name type="scientific">Imshaugia aleurites</name>
    <dbReference type="NCBI Taxonomy" id="172621"/>
    <lineage>
        <taxon>Eukaryota</taxon>
        <taxon>Fungi</taxon>
        <taxon>Dikarya</taxon>
        <taxon>Ascomycota</taxon>
        <taxon>Pezizomycotina</taxon>
        <taxon>Lecanoromycetes</taxon>
        <taxon>OSLEUM clade</taxon>
        <taxon>Lecanoromycetidae</taxon>
        <taxon>Lecanorales</taxon>
        <taxon>Lecanorineae</taxon>
        <taxon>Parmeliaceae</taxon>
        <taxon>Imshaugia</taxon>
    </lineage>
</organism>
<dbReference type="OrthoDB" id="5396534at2759"/>
<dbReference type="EMBL" id="CAJPDT010000129">
    <property type="protein sequence ID" value="CAF9940233.1"/>
    <property type="molecule type" value="Genomic_DNA"/>
</dbReference>
<keyword evidence="2" id="KW-1185">Reference proteome</keyword>
<evidence type="ECO:0000313" key="1">
    <source>
        <dbReference type="EMBL" id="CAF9940233.1"/>
    </source>
</evidence>
<protein>
    <submittedName>
        <fullName evidence="1">Uncharacterized protein</fullName>
    </submittedName>
</protein>
<dbReference type="AlphaFoldDB" id="A0A8H3PGM7"/>
<proteinExistence type="predicted"/>
<reference evidence="1" key="1">
    <citation type="submission" date="2021-03" db="EMBL/GenBank/DDBJ databases">
        <authorList>
            <person name="Tagirdzhanova G."/>
        </authorList>
    </citation>
    <scope>NUCLEOTIDE SEQUENCE</scope>
</reference>
<comment type="caution">
    <text evidence="1">The sequence shown here is derived from an EMBL/GenBank/DDBJ whole genome shotgun (WGS) entry which is preliminary data.</text>
</comment>
<dbReference type="Proteomes" id="UP000664534">
    <property type="component" value="Unassembled WGS sequence"/>
</dbReference>
<accession>A0A8H3PGM7</accession>
<evidence type="ECO:0000313" key="2">
    <source>
        <dbReference type="Proteomes" id="UP000664534"/>
    </source>
</evidence>
<sequence length="430" mass="46766">MAGFFRGLTGPLGAARNNPYTMQAYPRLIEPESPDFSRCVPEYGRELTKRDCKEAVKNMPWTRQNAEVEWAVNFKAQEYNLPMDIGWTVPKGEAGAGTPGRETHTQLLQSNCVISIEVAGPEAFYDVRSTHTPFTIRASPFQLRGLAAYVVNDCVQRGGNVGGFATNKISNLANYLQDPNTDLSAPFPISAHFLTVSVKARTFRDPQPGNTHPSIAVLIAEYLSGAMKGTENAVRSKLSAIVQRMVLVSQKMTPGGRTPWWQQIPEAEDEMTYECDAKLGAPAAVDCAKVEYSELGADDDTISVGAGVVKFLSSGTCQVAITAATTITLNWRQIRTALDTLFNICVNPPYFAGTGGKAYFGPQPVVSRRSRWWKRQDDDDLSGLNALPPGGNITVSSVPLRPPERMLGVNSTLSQNSTLLVNATYAIPAL</sequence>